<dbReference type="PANTHER" id="PTHR11228">
    <property type="entry name" value="RADICAL SAM DOMAIN PROTEIN"/>
    <property type="match status" value="1"/>
</dbReference>
<organism evidence="1 2">
    <name type="scientific">Deinococcus cellulosilyticus (strain DSM 18568 / NBRC 106333 / KACC 11606 / 5516J-15)</name>
    <dbReference type="NCBI Taxonomy" id="1223518"/>
    <lineage>
        <taxon>Bacteria</taxon>
        <taxon>Thermotogati</taxon>
        <taxon>Deinococcota</taxon>
        <taxon>Deinococci</taxon>
        <taxon>Deinococcales</taxon>
        <taxon>Deinococcaceae</taxon>
        <taxon>Deinococcus</taxon>
    </lineage>
</organism>
<reference evidence="1 2" key="1">
    <citation type="submission" date="2019-07" db="EMBL/GenBank/DDBJ databases">
        <title>Whole genome shotgun sequence of Deinococcus cellulosilyticus NBRC 106333.</title>
        <authorList>
            <person name="Hosoyama A."/>
            <person name="Uohara A."/>
            <person name="Ohji S."/>
            <person name="Ichikawa N."/>
        </authorList>
    </citation>
    <scope>NUCLEOTIDE SEQUENCE [LARGE SCALE GENOMIC DNA]</scope>
    <source>
        <strain evidence="1 2">NBRC 106333</strain>
    </source>
</reference>
<dbReference type="NCBIfam" id="NF038073">
    <property type="entry name" value="rSAM_STM4011"/>
    <property type="match status" value="1"/>
</dbReference>
<dbReference type="EMBL" id="BJXB01000013">
    <property type="protein sequence ID" value="GEM47498.1"/>
    <property type="molecule type" value="Genomic_DNA"/>
</dbReference>
<dbReference type="OrthoDB" id="9780503at2"/>
<accession>A0A511N4U8</accession>
<dbReference type="Proteomes" id="UP000321306">
    <property type="component" value="Unassembled WGS sequence"/>
</dbReference>
<keyword evidence="2" id="KW-1185">Reference proteome</keyword>
<evidence type="ECO:0000313" key="1">
    <source>
        <dbReference type="EMBL" id="GEM47498.1"/>
    </source>
</evidence>
<dbReference type="SUPFAM" id="SSF102114">
    <property type="entry name" value="Radical SAM enzymes"/>
    <property type="match status" value="1"/>
</dbReference>
<dbReference type="InterPro" id="IPR013785">
    <property type="entry name" value="Aldolase_TIM"/>
</dbReference>
<dbReference type="InterPro" id="IPR050377">
    <property type="entry name" value="Radical_SAM_PqqE_MftC-like"/>
</dbReference>
<comment type="caution">
    <text evidence="1">The sequence shown here is derived from an EMBL/GenBank/DDBJ whole genome shotgun (WGS) entry which is preliminary data.</text>
</comment>
<proteinExistence type="predicted"/>
<dbReference type="AlphaFoldDB" id="A0A511N4U8"/>
<evidence type="ECO:0000313" key="2">
    <source>
        <dbReference type="Proteomes" id="UP000321306"/>
    </source>
</evidence>
<protein>
    <submittedName>
        <fullName evidence="1">Membrane protein</fullName>
    </submittedName>
</protein>
<dbReference type="RefSeq" id="WP_146885781.1">
    <property type="nucleotide sequence ID" value="NZ_BJXB01000013.1"/>
</dbReference>
<dbReference type="PANTHER" id="PTHR11228:SF7">
    <property type="entry name" value="PQQA PEPTIDE CYCLASE"/>
    <property type="match status" value="1"/>
</dbReference>
<dbReference type="Gene3D" id="3.20.20.70">
    <property type="entry name" value="Aldolase class I"/>
    <property type="match status" value="1"/>
</dbReference>
<dbReference type="InterPro" id="IPR047771">
    <property type="entry name" value="Radical_SAM_STM4011-like"/>
</dbReference>
<sequence>MKLSVLYRGALETCNYACTYCPFAKRPETPEKRIQDTESLQQFLDWVKREQQVQFSVFFTPWGEALPIPRYQQAIMELSHLPHVQKVVMQTNLSSRLSFLQDCQTEKLAFWCTYHPSQVSREKFLQQSRTLLETGVRFSVGVVGRPGHFAEIEALRAALPAEVYLWVNAYHKGHQMYPYTPEQVGFLTGIDPLFEQNTRQYPSRGKACFAGETVITVDEQGDIRRCHFVDQVLGNIHAPDWQEVLRPRACSRRFCDCHIGYVHLKELELYPVFEGGVLERIPAAFFRSP</sequence>
<gene>
    <name evidence="1" type="ORF">DC3_31330</name>
</gene>
<dbReference type="CDD" id="cd01335">
    <property type="entry name" value="Radical_SAM"/>
    <property type="match status" value="1"/>
</dbReference>
<dbReference type="InterPro" id="IPR058240">
    <property type="entry name" value="rSAM_sf"/>
</dbReference>
<name>A0A511N4U8_DEIC1</name>